<sequence>MDASAGTCKFNCGPISLPSVTCSPASDAFNPCEDVMGTRSLRVAVWFVVLPAVVGNLAVMVVLMSSRFRMTVSKFLMCNLAFADLCMGVYLLMIAIEDVSTIGSYFNHAIQWQHGTGCKIAGFLTVFASELSIYTLTTITLERWYAITYTIHLNRRLKVRTAAKIMAVGWTYAAIVASLPLLGVSGYTKTSICIPMENR</sequence>
<evidence type="ECO:0000256" key="1">
    <source>
        <dbReference type="ARBA" id="ARBA00004370"/>
    </source>
</evidence>
<evidence type="ECO:0000256" key="5">
    <source>
        <dbReference type="ARBA" id="ARBA00022737"/>
    </source>
</evidence>
<keyword evidence="11" id="KW-1185">Reference proteome</keyword>
<dbReference type="InParanoid" id="A0A1V9XY91"/>
<evidence type="ECO:0000259" key="9">
    <source>
        <dbReference type="PROSITE" id="PS50262"/>
    </source>
</evidence>
<evidence type="ECO:0000313" key="11">
    <source>
        <dbReference type="Proteomes" id="UP000192247"/>
    </source>
</evidence>
<comment type="subcellular location">
    <subcellularLocation>
        <location evidence="1">Membrane</location>
    </subcellularLocation>
</comment>
<dbReference type="PANTHER" id="PTHR24372">
    <property type="entry name" value="GLYCOPROTEIN HORMONE RECEPTOR"/>
    <property type="match status" value="1"/>
</dbReference>
<evidence type="ECO:0000256" key="3">
    <source>
        <dbReference type="ARBA" id="ARBA00022614"/>
    </source>
</evidence>
<comment type="similarity">
    <text evidence="2">Belongs to the G-protein coupled receptor 1 family.</text>
</comment>
<dbReference type="Gene3D" id="1.20.1070.10">
    <property type="entry name" value="Rhodopsin 7-helix transmembrane proteins"/>
    <property type="match status" value="1"/>
</dbReference>
<proteinExistence type="inferred from homology"/>
<keyword evidence="6 8" id="KW-1133">Transmembrane helix</keyword>
<gene>
    <name evidence="10" type="ORF">BIW11_00320</name>
</gene>
<reference evidence="10 11" key="1">
    <citation type="journal article" date="2017" name="Gigascience">
        <title>Draft genome of the honey bee ectoparasitic mite, Tropilaelaps mercedesae, is shaped by the parasitic life history.</title>
        <authorList>
            <person name="Dong X."/>
            <person name="Armstrong S.D."/>
            <person name="Xia D."/>
            <person name="Makepeace B.L."/>
            <person name="Darby A.C."/>
            <person name="Kadowaki T."/>
        </authorList>
    </citation>
    <scope>NUCLEOTIDE SEQUENCE [LARGE SCALE GENOMIC DNA]</scope>
    <source>
        <strain evidence="10">Wuxi-XJTLU</strain>
    </source>
</reference>
<keyword evidence="10" id="KW-0675">Receptor</keyword>
<dbReference type="GO" id="GO:0007189">
    <property type="term" value="P:adenylate cyclase-activating G protein-coupled receptor signaling pathway"/>
    <property type="evidence" value="ECO:0007669"/>
    <property type="project" value="TreeGrafter"/>
</dbReference>
<feature type="transmembrane region" description="Helical" evidence="8">
    <location>
        <begin position="43"/>
        <end position="63"/>
    </location>
</feature>
<dbReference type="InterPro" id="IPR000276">
    <property type="entry name" value="GPCR_Rhodpsn"/>
</dbReference>
<dbReference type="GO" id="GO:0016500">
    <property type="term" value="F:protein-hormone receptor activity"/>
    <property type="evidence" value="ECO:0007669"/>
    <property type="project" value="InterPro"/>
</dbReference>
<keyword evidence="3" id="KW-0433">Leucine-rich repeat</keyword>
<dbReference type="GO" id="GO:0008528">
    <property type="term" value="F:G protein-coupled peptide receptor activity"/>
    <property type="evidence" value="ECO:0007669"/>
    <property type="project" value="TreeGrafter"/>
</dbReference>
<keyword evidence="7 8" id="KW-0472">Membrane</keyword>
<dbReference type="InterPro" id="IPR002131">
    <property type="entry name" value="Gphrmn_rcpt_fam"/>
</dbReference>
<name>A0A1V9XY91_9ACAR</name>
<evidence type="ECO:0000256" key="7">
    <source>
        <dbReference type="ARBA" id="ARBA00023136"/>
    </source>
</evidence>
<dbReference type="PROSITE" id="PS50262">
    <property type="entry name" value="G_PROTEIN_RECEP_F1_2"/>
    <property type="match status" value="1"/>
</dbReference>
<dbReference type="GO" id="GO:0005886">
    <property type="term" value="C:plasma membrane"/>
    <property type="evidence" value="ECO:0007669"/>
    <property type="project" value="TreeGrafter"/>
</dbReference>
<dbReference type="PRINTS" id="PR00373">
    <property type="entry name" value="GLYCHORMONER"/>
</dbReference>
<dbReference type="SUPFAM" id="SSF81321">
    <property type="entry name" value="Family A G protein-coupled receptor-like"/>
    <property type="match status" value="1"/>
</dbReference>
<dbReference type="PANTHER" id="PTHR24372:SF74">
    <property type="entry name" value="LP13728P"/>
    <property type="match status" value="1"/>
</dbReference>
<evidence type="ECO:0000256" key="2">
    <source>
        <dbReference type="ARBA" id="ARBA00010663"/>
    </source>
</evidence>
<keyword evidence="4 8" id="KW-0812">Transmembrane</keyword>
<accession>A0A1V9XY91</accession>
<dbReference type="PRINTS" id="PR00237">
    <property type="entry name" value="GPCRRHODOPSN"/>
</dbReference>
<feature type="transmembrane region" description="Helical" evidence="8">
    <location>
        <begin position="120"/>
        <end position="141"/>
    </location>
</feature>
<dbReference type="OrthoDB" id="5981530at2759"/>
<keyword evidence="5" id="KW-0677">Repeat</keyword>
<evidence type="ECO:0000313" key="10">
    <source>
        <dbReference type="EMBL" id="OQR78338.1"/>
    </source>
</evidence>
<feature type="transmembrane region" description="Helical" evidence="8">
    <location>
        <begin position="75"/>
        <end position="96"/>
    </location>
</feature>
<dbReference type="Pfam" id="PF00001">
    <property type="entry name" value="7tm_1"/>
    <property type="match status" value="1"/>
</dbReference>
<dbReference type="STRING" id="418985.A0A1V9XY91"/>
<feature type="domain" description="G-protein coupled receptors family 1 profile" evidence="9">
    <location>
        <begin position="55"/>
        <end position="199"/>
    </location>
</feature>
<dbReference type="PROSITE" id="PS00237">
    <property type="entry name" value="G_PROTEIN_RECEP_F1_1"/>
    <property type="match status" value="1"/>
</dbReference>
<dbReference type="InterPro" id="IPR017452">
    <property type="entry name" value="GPCR_Rhodpsn_7TM"/>
</dbReference>
<feature type="transmembrane region" description="Helical" evidence="8">
    <location>
        <begin position="162"/>
        <end position="182"/>
    </location>
</feature>
<protein>
    <submittedName>
        <fullName evidence="10">Follicle-stimulating hormone receptor-like</fullName>
    </submittedName>
</protein>
<comment type="caution">
    <text evidence="10">The sequence shown here is derived from an EMBL/GenBank/DDBJ whole genome shotgun (WGS) entry which is preliminary data.</text>
</comment>
<dbReference type="EMBL" id="MNPL01002362">
    <property type="protein sequence ID" value="OQR78338.1"/>
    <property type="molecule type" value="Genomic_DNA"/>
</dbReference>
<dbReference type="Proteomes" id="UP000192247">
    <property type="component" value="Unassembled WGS sequence"/>
</dbReference>
<dbReference type="AlphaFoldDB" id="A0A1V9XY91"/>
<evidence type="ECO:0000256" key="4">
    <source>
        <dbReference type="ARBA" id="ARBA00022692"/>
    </source>
</evidence>
<evidence type="ECO:0000256" key="6">
    <source>
        <dbReference type="ARBA" id="ARBA00022989"/>
    </source>
</evidence>
<organism evidence="10 11">
    <name type="scientific">Tropilaelaps mercedesae</name>
    <dbReference type="NCBI Taxonomy" id="418985"/>
    <lineage>
        <taxon>Eukaryota</taxon>
        <taxon>Metazoa</taxon>
        <taxon>Ecdysozoa</taxon>
        <taxon>Arthropoda</taxon>
        <taxon>Chelicerata</taxon>
        <taxon>Arachnida</taxon>
        <taxon>Acari</taxon>
        <taxon>Parasitiformes</taxon>
        <taxon>Mesostigmata</taxon>
        <taxon>Gamasina</taxon>
        <taxon>Dermanyssoidea</taxon>
        <taxon>Laelapidae</taxon>
        <taxon>Tropilaelaps</taxon>
    </lineage>
</organism>
<evidence type="ECO:0000256" key="8">
    <source>
        <dbReference type="SAM" id="Phobius"/>
    </source>
</evidence>
<dbReference type="GO" id="GO:0009755">
    <property type="term" value="P:hormone-mediated signaling pathway"/>
    <property type="evidence" value="ECO:0007669"/>
    <property type="project" value="TreeGrafter"/>
</dbReference>